<dbReference type="EMBL" id="LZYE01000183">
    <property type="protein sequence ID" value="OFC36000.1"/>
    <property type="molecule type" value="Genomic_DNA"/>
</dbReference>
<dbReference type="SUPFAM" id="SSF52540">
    <property type="entry name" value="P-loop containing nucleoside triphosphate hydrolases"/>
    <property type="match status" value="1"/>
</dbReference>
<accession>A0A1E7YNF7</accession>
<dbReference type="SUPFAM" id="SSF50249">
    <property type="entry name" value="Nucleic acid-binding proteins"/>
    <property type="match status" value="1"/>
</dbReference>
<evidence type="ECO:0000256" key="4">
    <source>
        <dbReference type="ARBA" id="ARBA00022806"/>
    </source>
</evidence>
<evidence type="ECO:0000256" key="6">
    <source>
        <dbReference type="ARBA" id="ARBA00023125"/>
    </source>
</evidence>
<dbReference type="GO" id="GO:0003678">
    <property type="term" value="F:DNA helicase activity"/>
    <property type="evidence" value="ECO:0007669"/>
    <property type="project" value="TreeGrafter"/>
</dbReference>
<dbReference type="GO" id="GO:0003677">
    <property type="term" value="F:DNA binding"/>
    <property type="evidence" value="ECO:0007669"/>
    <property type="project" value="UniProtKB-KW"/>
</dbReference>
<dbReference type="InterPro" id="IPR027417">
    <property type="entry name" value="P-loop_NTPase"/>
</dbReference>
<dbReference type="InterPro" id="IPR012340">
    <property type="entry name" value="NA-bd_OB-fold"/>
</dbReference>
<keyword evidence="7" id="KW-0234">DNA repair</keyword>
<dbReference type="CDD" id="cd04488">
    <property type="entry name" value="RecG_wedge_OBF"/>
    <property type="match status" value="1"/>
</dbReference>
<dbReference type="InterPro" id="IPR011545">
    <property type="entry name" value="DEAD/DEAH_box_helicase_dom"/>
</dbReference>
<evidence type="ECO:0000256" key="3">
    <source>
        <dbReference type="ARBA" id="ARBA00022801"/>
    </source>
</evidence>
<evidence type="ECO:0000313" key="10">
    <source>
        <dbReference type="EMBL" id="OFC36000.1"/>
    </source>
</evidence>
<dbReference type="Pfam" id="PF00270">
    <property type="entry name" value="DEAD"/>
    <property type="match status" value="1"/>
</dbReference>
<dbReference type="Pfam" id="PF17191">
    <property type="entry name" value="RecG_wedge"/>
    <property type="match status" value="1"/>
</dbReference>
<proteinExistence type="predicted"/>
<dbReference type="Gene3D" id="2.40.50.140">
    <property type="entry name" value="Nucleic acid-binding proteins"/>
    <property type="match status" value="1"/>
</dbReference>
<evidence type="ECO:0000313" key="11">
    <source>
        <dbReference type="Proteomes" id="UP000175616"/>
    </source>
</evidence>
<dbReference type="PROSITE" id="PS51192">
    <property type="entry name" value="HELICASE_ATP_BIND_1"/>
    <property type="match status" value="1"/>
</dbReference>
<evidence type="ECO:0000259" key="9">
    <source>
        <dbReference type="PROSITE" id="PS51194"/>
    </source>
</evidence>
<dbReference type="SMART" id="SM00490">
    <property type="entry name" value="HELICc"/>
    <property type="match status" value="1"/>
</dbReference>
<protein>
    <submittedName>
        <fullName evidence="10">Uncharacterized protein</fullName>
    </submittedName>
</protein>
<organism evidence="10 11">
    <name type="scientific">Acidithiobacillus caldus</name>
    <dbReference type="NCBI Taxonomy" id="33059"/>
    <lineage>
        <taxon>Bacteria</taxon>
        <taxon>Pseudomonadati</taxon>
        <taxon>Pseudomonadota</taxon>
        <taxon>Acidithiobacillia</taxon>
        <taxon>Acidithiobacillales</taxon>
        <taxon>Acidithiobacillaceae</taxon>
        <taxon>Acidithiobacillus</taxon>
    </lineage>
</organism>
<evidence type="ECO:0000256" key="5">
    <source>
        <dbReference type="ARBA" id="ARBA00022840"/>
    </source>
</evidence>
<dbReference type="GO" id="GO:0006281">
    <property type="term" value="P:DNA repair"/>
    <property type="evidence" value="ECO:0007669"/>
    <property type="project" value="UniProtKB-KW"/>
</dbReference>
<evidence type="ECO:0000256" key="1">
    <source>
        <dbReference type="ARBA" id="ARBA00022741"/>
    </source>
</evidence>
<keyword evidence="6" id="KW-0238">DNA-binding</keyword>
<dbReference type="Pfam" id="PF00271">
    <property type="entry name" value="Helicase_C"/>
    <property type="match status" value="1"/>
</dbReference>
<dbReference type="PANTHER" id="PTHR47964">
    <property type="entry name" value="ATP-DEPENDENT DNA HELICASE HOMOLOG RECG, CHLOROPLASTIC"/>
    <property type="match status" value="1"/>
</dbReference>
<gene>
    <name evidence="10" type="ORF">BAE27_06820</name>
</gene>
<comment type="caution">
    <text evidence="10">The sequence shown here is derived from an EMBL/GenBank/DDBJ whole genome shotgun (WGS) entry which is preliminary data.</text>
</comment>
<feature type="domain" description="Helicase ATP-binding" evidence="8">
    <location>
        <begin position="265"/>
        <end position="420"/>
    </location>
</feature>
<sequence length="796" mass="89162">MEPNKAPKPNATETPSSWQEQLLRALFTVPMRYEDRRSVNTVADLVANEKTCIRGTVKSATVVAGKKGPFLKIVALDDTHAPFHILWFNFRAFQQKQLAPGNTWIFSGKPKRLRDTWTFFNPDVLVQSDLGGILPIYRKEGSENSAQVGSRVRRVLKDGRDFLPGLLPQDLPAILQALDMPPLLEAVRDTHWPKTLEEAYRGREALKIAEMLLHMHTVHQQAPERTFALRPPLMLTPTLRDRILGALPFSLSPSQSRTWDGIEAQLRAPRAQDLLLLGGVGSGKSAIAYLAAFTQCLSGPAALNRALLIAPTVILARQLYKNLQGIASTLGVRTGLYGAQVYGSAEYPEQMPQIWVGTNGLLNAVTDWDRIGLVVFDEEHRYGKDTKTLPSHVHRLLMTATPIPHTLAHQRFGALPIFRLENDHHQRNVHTEVLTRQNPQKALEQVHKTLSHQRKALIVYAAVQEREQWVLPERVFFLHPAFPVNRGVMIDITQVFPEWKVGQHVDTHLLARQMLPYAESFQLHDEAGGIPFYRLNRTFSAKKLLNAESGQQNLFDRHLLLYDKDQPDRIFLVPENALRSGPSRFVRTSALLRACQNEAFASVPLWRGSQLIQGKSLEMAQPFWEARYPGQVAVLHGKMSPVDKDLAVEAFRSGEKPLLIASNIVEVGMDIPGAETVLVADAERMGVASLAQLRGRVGRHGEPGYCFFLGPAQDPDAIERLQRIAKEHKEERLAVQDFLERGFGDGTGASQSGNTGRLFRLPRDAQRFLQVAALRKKLAAPKPPDATRHPQKMPAH</sequence>
<name>A0A1E7YNF7_9PROT</name>
<dbReference type="AlphaFoldDB" id="A0A1E7YNF7"/>
<dbReference type="PROSITE" id="PS51194">
    <property type="entry name" value="HELICASE_CTER"/>
    <property type="match status" value="1"/>
</dbReference>
<dbReference type="Gene3D" id="3.40.50.300">
    <property type="entry name" value="P-loop containing nucleotide triphosphate hydrolases"/>
    <property type="match status" value="2"/>
</dbReference>
<evidence type="ECO:0000259" key="8">
    <source>
        <dbReference type="PROSITE" id="PS51192"/>
    </source>
</evidence>
<dbReference type="InterPro" id="IPR001650">
    <property type="entry name" value="Helicase_C-like"/>
</dbReference>
<dbReference type="SMART" id="SM00487">
    <property type="entry name" value="DEXDc"/>
    <property type="match status" value="1"/>
</dbReference>
<dbReference type="InterPro" id="IPR033454">
    <property type="entry name" value="RecG_wedge"/>
</dbReference>
<dbReference type="GO" id="GO:0005524">
    <property type="term" value="F:ATP binding"/>
    <property type="evidence" value="ECO:0007669"/>
    <property type="project" value="UniProtKB-KW"/>
</dbReference>
<dbReference type="RefSeq" id="WP_070114041.1">
    <property type="nucleotide sequence ID" value="NZ_LZYE01000183.1"/>
</dbReference>
<keyword evidence="1" id="KW-0547">Nucleotide-binding</keyword>
<feature type="domain" description="Helicase C-terminal" evidence="9">
    <location>
        <begin position="587"/>
        <end position="744"/>
    </location>
</feature>
<keyword evidence="4" id="KW-0347">Helicase</keyword>
<reference evidence="10 11" key="1">
    <citation type="submission" date="2016-06" db="EMBL/GenBank/DDBJ databases">
        <title>Gene turnover analysis identifies the evolutionary adaptation of the extremophile Acidithiobacillus caldus.</title>
        <authorList>
            <person name="Zhang X."/>
        </authorList>
    </citation>
    <scope>NUCLEOTIDE SEQUENCE [LARGE SCALE GENOMIC DNA]</scope>
    <source>
        <strain evidence="10 11">DX</strain>
    </source>
</reference>
<keyword evidence="3" id="KW-0378">Hydrolase</keyword>
<keyword evidence="2" id="KW-0227">DNA damage</keyword>
<dbReference type="PANTHER" id="PTHR47964:SF1">
    <property type="entry name" value="ATP-DEPENDENT DNA HELICASE HOMOLOG RECG, CHLOROPLASTIC"/>
    <property type="match status" value="1"/>
</dbReference>
<dbReference type="InterPro" id="IPR047112">
    <property type="entry name" value="RecG/Mfd"/>
</dbReference>
<dbReference type="GO" id="GO:0016787">
    <property type="term" value="F:hydrolase activity"/>
    <property type="evidence" value="ECO:0007669"/>
    <property type="project" value="UniProtKB-KW"/>
</dbReference>
<evidence type="ECO:0000256" key="7">
    <source>
        <dbReference type="ARBA" id="ARBA00023204"/>
    </source>
</evidence>
<dbReference type="Proteomes" id="UP000175616">
    <property type="component" value="Unassembled WGS sequence"/>
</dbReference>
<dbReference type="InterPro" id="IPR014001">
    <property type="entry name" value="Helicase_ATP-bd"/>
</dbReference>
<evidence type="ECO:0000256" key="2">
    <source>
        <dbReference type="ARBA" id="ARBA00022763"/>
    </source>
</evidence>
<keyword evidence="5" id="KW-0067">ATP-binding</keyword>